<dbReference type="HOGENOM" id="CLU_3349794_0_0_0"/>
<name>B9KY21_THERP</name>
<evidence type="ECO:0000313" key="1">
    <source>
        <dbReference type="EMBL" id="ACM05877.1"/>
    </source>
</evidence>
<dbReference type="KEGG" id="tro:trd_0364"/>
<gene>
    <name evidence="1" type="ordered locus">trd_0364</name>
</gene>
<dbReference type="AlphaFoldDB" id="B9KY21"/>
<sequence length="37" mass="3712">MVCPASLTLAILSIIIAIIRPRVAGHAALGRSVAGQA</sequence>
<reference evidence="1 2" key="1">
    <citation type="journal article" date="2009" name="PLoS ONE">
        <title>Complete genome sequence of the aerobic CO-oxidizing thermophile Thermomicrobium roseum.</title>
        <authorList>
            <person name="Wu D."/>
            <person name="Raymond J."/>
            <person name="Wu M."/>
            <person name="Chatterji S."/>
            <person name="Ren Q."/>
            <person name="Graham J.E."/>
            <person name="Bryant D.A."/>
            <person name="Robb F."/>
            <person name="Colman A."/>
            <person name="Tallon L.J."/>
            <person name="Badger J.H."/>
            <person name="Madupu R."/>
            <person name="Ward N.L."/>
            <person name="Eisen J.A."/>
        </authorList>
    </citation>
    <scope>NUCLEOTIDE SEQUENCE [LARGE SCALE GENOMIC DNA]</scope>
    <source>
        <strain evidence="2">ATCC 27502 / DSM 5159 / P-2</strain>
    </source>
</reference>
<protein>
    <submittedName>
        <fullName evidence="1">Uncharacterized protein</fullName>
    </submittedName>
</protein>
<proteinExistence type="predicted"/>
<dbReference type="STRING" id="309801.trd_0364"/>
<dbReference type="EMBL" id="CP001275">
    <property type="protein sequence ID" value="ACM05877.1"/>
    <property type="molecule type" value="Genomic_DNA"/>
</dbReference>
<accession>B9KY21</accession>
<dbReference type="Proteomes" id="UP000000447">
    <property type="component" value="Chromosome"/>
</dbReference>
<evidence type="ECO:0000313" key="2">
    <source>
        <dbReference type="Proteomes" id="UP000000447"/>
    </source>
</evidence>
<organism evidence="1 2">
    <name type="scientific">Thermomicrobium roseum (strain ATCC 27502 / DSM 5159 / P-2)</name>
    <dbReference type="NCBI Taxonomy" id="309801"/>
    <lineage>
        <taxon>Bacteria</taxon>
        <taxon>Pseudomonadati</taxon>
        <taxon>Thermomicrobiota</taxon>
        <taxon>Thermomicrobia</taxon>
        <taxon>Thermomicrobiales</taxon>
        <taxon>Thermomicrobiaceae</taxon>
        <taxon>Thermomicrobium</taxon>
    </lineage>
</organism>
<keyword evidence="2" id="KW-1185">Reference proteome</keyword>